<dbReference type="InterPro" id="IPR050971">
    <property type="entry name" value="Cadherin-domain_protein"/>
</dbReference>
<dbReference type="SMART" id="SM00112">
    <property type="entry name" value="CA"/>
    <property type="match status" value="2"/>
</dbReference>
<dbReference type="Gene3D" id="2.60.40.60">
    <property type="entry name" value="Cadherins"/>
    <property type="match status" value="2"/>
</dbReference>
<evidence type="ECO:0000256" key="9">
    <source>
        <dbReference type="SAM" id="Phobius"/>
    </source>
</evidence>
<keyword evidence="4 8" id="KW-0106">Calcium</keyword>
<dbReference type="PANTHER" id="PTHR24025:SF32">
    <property type="entry name" value="DESMOGLEIN-2"/>
    <property type="match status" value="1"/>
</dbReference>
<dbReference type="PROSITE" id="PS50268">
    <property type="entry name" value="CADHERIN_2"/>
    <property type="match status" value="2"/>
</dbReference>
<evidence type="ECO:0000256" key="1">
    <source>
        <dbReference type="ARBA" id="ARBA00004370"/>
    </source>
</evidence>
<feature type="domain" description="Cadherin" evidence="10">
    <location>
        <begin position="126"/>
        <end position="238"/>
    </location>
</feature>
<dbReference type="InterPro" id="IPR002126">
    <property type="entry name" value="Cadherin-like_dom"/>
</dbReference>
<name>A0ABV0TL08_9TELE</name>
<evidence type="ECO:0000256" key="7">
    <source>
        <dbReference type="ARBA" id="ARBA00023136"/>
    </source>
</evidence>
<comment type="caution">
    <text evidence="11">The sequence shown here is derived from an EMBL/GenBank/DDBJ whole genome shotgun (WGS) entry which is preliminary data.</text>
</comment>
<evidence type="ECO:0000256" key="2">
    <source>
        <dbReference type="ARBA" id="ARBA00022692"/>
    </source>
</evidence>
<evidence type="ECO:0000256" key="6">
    <source>
        <dbReference type="ARBA" id="ARBA00022989"/>
    </source>
</evidence>
<keyword evidence="12" id="KW-1185">Reference proteome</keyword>
<organism evidence="11 12">
    <name type="scientific">Ilyodon furcidens</name>
    <name type="common">goldbreast splitfin</name>
    <dbReference type="NCBI Taxonomy" id="33524"/>
    <lineage>
        <taxon>Eukaryota</taxon>
        <taxon>Metazoa</taxon>
        <taxon>Chordata</taxon>
        <taxon>Craniata</taxon>
        <taxon>Vertebrata</taxon>
        <taxon>Euteleostomi</taxon>
        <taxon>Actinopterygii</taxon>
        <taxon>Neopterygii</taxon>
        <taxon>Teleostei</taxon>
        <taxon>Neoteleostei</taxon>
        <taxon>Acanthomorphata</taxon>
        <taxon>Ovalentaria</taxon>
        <taxon>Atherinomorphae</taxon>
        <taxon>Cyprinodontiformes</taxon>
        <taxon>Goodeidae</taxon>
        <taxon>Ilyodon</taxon>
    </lineage>
</organism>
<dbReference type="PRINTS" id="PR00205">
    <property type="entry name" value="CADHERIN"/>
</dbReference>
<reference evidence="11 12" key="1">
    <citation type="submission" date="2021-06" db="EMBL/GenBank/DDBJ databases">
        <authorList>
            <person name="Palmer J.M."/>
        </authorList>
    </citation>
    <scope>NUCLEOTIDE SEQUENCE [LARGE SCALE GENOMIC DNA]</scope>
    <source>
        <strain evidence="12">if_2019</strain>
        <tissue evidence="11">Muscle</tissue>
    </source>
</reference>
<dbReference type="InterPro" id="IPR015919">
    <property type="entry name" value="Cadherin-like_sf"/>
</dbReference>
<keyword evidence="7 9" id="KW-0472">Membrane</keyword>
<dbReference type="SUPFAM" id="SSF49313">
    <property type="entry name" value="Cadherin-like"/>
    <property type="match status" value="2"/>
</dbReference>
<dbReference type="Pfam" id="PF00028">
    <property type="entry name" value="Cadherin"/>
    <property type="match status" value="2"/>
</dbReference>
<evidence type="ECO:0000256" key="8">
    <source>
        <dbReference type="PROSITE-ProRule" id="PRU00043"/>
    </source>
</evidence>
<dbReference type="PANTHER" id="PTHR24025">
    <property type="entry name" value="DESMOGLEIN FAMILY MEMBER"/>
    <property type="match status" value="1"/>
</dbReference>
<proteinExistence type="predicted"/>
<accession>A0ABV0TL08</accession>
<evidence type="ECO:0000256" key="5">
    <source>
        <dbReference type="ARBA" id="ARBA00022889"/>
    </source>
</evidence>
<dbReference type="CDD" id="cd11304">
    <property type="entry name" value="Cadherin_repeat"/>
    <property type="match status" value="2"/>
</dbReference>
<feature type="transmembrane region" description="Helical" evidence="9">
    <location>
        <begin position="296"/>
        <end position="315"/>
    </location>
</feature>
<evidence type="ECO:0000256" key="3">
    <source>
        <dbReference type="ARBA" id="ARBA00022737"/>
    </source>
</evidence>
<keyword evidence="5" id="KW-0130">Cell adhesion</keyword>
<feature type="domain" description="Cadherin" evidence="10">
    <location>
        <begin position="45"/>
        <end position="127"/>
    </location>
</feature>
<evidence type="ECO:0000256" key="4">
    <source>
        <dbReference type="ARBA" id="ARBA00022837"/>
    </source>
</evidence>
<protein>
    <recommendedName>
        <fullName evidence="10">Cadherin domain-containing protein</fullName>
    </recommendedName>
</protein>
<keyword evidence="3" id="KW-0677">Repeat</keyword>
<dbReference type="EMBL" id="JAHRIQ010037479">
    <property type="protein sequence ID" value="MEQ2233610.1"/>
    <property type="molecule type" value="Genomic_DNA"/>
</dbReference>
<keyword evidence="6 9" id="KW-1133">Transmembrane helix</keyword>
<dbReference type="InterPro" id="IPR020894">
    <property type="entry name" value="Cadherin_CS"/>
</dbReference>
<dbReference type="PROSITE" id="PS00232">
    <property type="entry name" value="CADHERIN_1"/>
    <property type="match status" value="1"/>
</dbReference>
<comment type="subcellular location">
    <subcellularLocation>
        <location evidence="1">Membrane</location>
    </subcellularLocation>
</comment>
<keyword evidence="2 9" id="KW-0812">Transmembrane</keyword>
<evidence type="ECO:0000259" key="10">
    <source>
        <dbReference type="PROSITE" id="PS50268"/>
    </source>
</evidence>
<evidence type="ECO:0000313" key="11">
    <source>
        <dbReference type="EMBL" id="MEQ2233610.1"/>
    </source>
</evidence>
<evidence type="ECO:0000313" key="12">
    <source>
        <dbReference type="Proteomes" id="UP001482620"/>
    </source>
</evidence>
<dbReference type="Proteomes" id="UP001482620">
    <property type="component" value="Unassembled WGS sequence"/>
</dbReference>
<gene>
    <name evidence="11" type="ORF">ILYODFUR_023635</name>
</gene>
<sequence length="336" mass="37871">MISADAKEKKTKTLRRTKREWISPPAKLTENTNYTHLEFIAKIRSDKDKDSKVEYYLTGAGADKPPFNLFVVDHNTGFIRITDILDREKYPSYNLTGVAKYKSGTKAEENIPLTVTVLDLNDNAPYFSLQQGKVTEESKKGTFVMQIEGKDDDQAGTINAEIVYSIVSQEPAGRGHMFTIDRKTGKLYVKEPTLDRETHDFYKLVIKGTDMGGAPGGKTGTGTVEIQVLDINDNIPTLEKSEPEPVLDARHFLRKNQHVSEDQQFHSHVLIFCCFHVLVCCSSFRDFHFDFFSLNNIIITVAICTFFSKIIIMPYQATSCASILSSSRSCLEPLFV</sequence>